<organism evidence="2">
    <name type="scientific">Rhizophora mucronata</name>
    <name type="common">Asiatic mangrove</name>
    <dbReference type="NCBI Taxonomy" id="61149"/>
    <lineage>
        <taxon>Eukaryota</taxon>
        <taxon>Viridiplantae</taxon>
        <taxon>Streptophyta</taxon>
        <taxon>Embryophyta</taxon>
        <taxon>Tracheophyta</taxon>
        <taxon>Spermatophyta</taxon>
        <taxon>Magnoliopsida</taxon>
        <taxon>eudicotyledons</taxon>
        <taxon>Gunneridae</taxon>
        <taxon>Pentapetalae</taxon>
        <taxon>rosids</taxon>
        <taxon>fabids</taxon>
        <taxon>Malpighiales</taxon>
        <taxon>Rhizophoraceae</taxon>
        <taxon>Rhizophora</taxon>
    </lineage>
</organism>
<accession>A0A2P2LTU8</accession>
<evidence type="ECO:0000313" key="2">
    <source>
        <dbReference type="EMBL" id="MBX21394.1"/>
    </source>
</evidence>
<protein>
    <submittedName>
        <fullName evidence="2">Uncharacterized protein</fullName>
    </submittedName>
</protein>
<evidence type="ECO:0000256" key="1">
    <source>
        <dbReference type="SAM" id="MobiDB-lite"/>
    </source>
</evidence>
<name>A0A2P2LTU8_RHIMU</name>
<dbReference type="AlphaFoldDB" id="A0A2P2LTU8"/>
<feature type="compositionally biased region" description="Polar residues" evidence="1">
    <location>
        <begin position="163"/>
        <end position="176"/>
    </location>
</feature>
<dbReference type="EMBL" id="GGEC01040910">
    <property type="protein sequence ID" value="MBX21394.1"/>
    <property type="molecule type" value="Transcribed_RNA"/>
</dbReference>
<reference evidence="2" key="1">
    <citation type="submission" date="2018-02" db="EMBL/GenBank/DDBJ databases">
        <title>Rhizophora mucronata_Transcriptome.</title>
        <authorList>
            <person name="Meera S.P."/>
            <person name="Sreeshan A."/>
            <person name="Augustine A."/>
        </authorList>
    </citation>
    <scope>NUCLEOTIDE SEQUENCE</scope>
    <source>
        <tissue evidence="2">Leaf</tissue>
    </source>
</reference>
<feature type="region of interest" description="Disordered" evidence="1">
    <location>
        <begin position="156"/>
        <end position="176"/>
    </location>
</feature>
<proteinExistence type="predicted"/>
<sequence>MFLETADCMVVKGTTVEPGSRGGRGVLAVLDGGAAAAAAAGPMLGLEGVIPAAASTSAGVILPYGPVPASLLISNLCCFANFFAYGVATVFLGPSGEEAGAGCEMAGAGVEVTGGGVGATTFAAAGGADCEGEEPELAALALASAISSSVSAKIPIGAPTGADSPSGTTTAARMPS</sequence>